<evidence type="ECO:0000313" key="3">
    <source>
        <dbReference type="Proteomes" id="UP000002698"/>
    </source>
</evidence>
<proteinExistence type="predicted"/>
<dbReference type="EMBL" id="CR936257">
    <property type="protein sequence ID" value="CCI69579.1"/>
    <property type="molecule type" value="Genomic_DNA"/>
</dbReference>
<evidence type="ECO:0000256" key="1">
    <source>
        <dbReference type="SAM" id="MobiDB-lite"/>
    </source>
</evidence>
<dbReference type="RefSeq" id="WP_162010748.1">
    <property type="nucleotide sequence ID" value="NC_007426.1"/>
</dbReference>
<sequence length="84" mass="8979">MSNGECLSCGSHVSQSFVRVFGDGGNLYACPSCTTREAIKRGAAADPDHDRRVTVPPSDARRQAGDTPRATWDGRRTTSPEGVQ</sequence>
<organism evidence="2 3">
    <name type="scientific">Natronomonas pharaonis (strain ATCC 35678 / DSM 2160 / CIP 103997 / JCM 8858 / NBRC 14720 / NCIMB 2260 / Gabara)</name>
    <name type="common">Halobacterium pharaonis</name>
    <dbReference type="NCBI Taxonomy" id="348780"/>
    <lineage>
        <taxon>Archaea</taxon>
        <taxon>Methanobacteriati</taxon>
        <taxon>Methanobacteriota</taxon>
        <taxon>Stenosarchaea group</taxon>
        <taxon>Halobacteria</taxon>
        <taxon>Halobacteriales</taxon>
        <taxon>Natronomonadaceae</taxon>
        <taxon>Natronomonas</taxon>
    </lineage>
</organism>
<reference evidence="2 3" key="1">
    <citation type="journal article" date="2005" name="Genome Res.">
        <title>Living with two extremes: conclusions from the genome sequence of Natronomonas pharaonis.</title>
        <authorList>
            <person name="Falb M."/>
            <person name="Pfeiffer F."/>
            <person name="Palm P."/>
            <person name="Rodewald K."/>
            <person name="Hickmann V."/>
            <person name="Tittor J."/>
            <person name="Oesterhelt D."/>
        </authorList>
    </citation>
    <scope>NUCLEOTIDE SEQUENCE [LARGE SCALE GENOMIC DNA]</scope>
    <source>
        <strain evidence="3">ATCC 35678 / DSM 2160 / CIP 103997 / JCM 8858 / NBRC 14720 / NCIMB 2260 / Gabara</strain>
    </source>
</reference>
<name>A0A1U7EZN3_NATPD</name>
<dbReference type="Proteomes" id="UP000002698">
    <property type="component" value="Chromosome"/>
</dbReference>
<dbReference type="HOGENOM" id="CLU_190388_0_0_2"/>
<evidence type="ECO:0000313" key="2">
    <source>
        <dbReference type="EMBL" id="CCI69579.1"/>
    </source>
</evidence>
<dbReference type="EnsemblBacteria" id="CCI69579">
    <property type="protein sequence ID" value="CCI69579"/>
    <property type="gene ID" value="NP_2369E"/>
</dbReference>
<dbReference type="STRING" id="348780.NP_2369E"/>
<keyword evidence="3" id="KW-1185">Reference proteome</keyword>
<dbReference type="Pfam" id="PF24444">
    <property type="entry name" value="DUF7563"/>
    <property type="match status" value="1"/>
</dbReference>
<dbReference type="InterPro" id="IPR055985">
    <property type="entry name" value="DUF7563"/>
</dbReference>
<dbReference type="GeneID" id="41345087"/>
<feature type="compositionally biased region" description="Basic and acidic residues" evidence="1">
    <location>
        <begin position="46"/>
        <end position="64"/>
    </location>
</feature>
<dbReference type="KEGG" id="nph:NP_2369E"/>
<feature type="region of interest" description="Disordered" evidence="1">
    <location>
        <begin position="41"/>
        <end position="84"/>
    </location>
</feature>
<dbReference type="OrthoDB" id="189700at2157"/>
<gene>
    <name evidence="2" type="ordered locus">NP_2369E</name>
</gene>
<protein>
    <submittedName>
        <fullName evidence="2">Small CPxCG-related zinc finger protein</fullName>
    </submittedName>
</protein>
<accession>A0A1U7EZN3</accession>
<dbReference type="AlphaFoldDB" id="A0A1U7EZN3"/>